<evidence type="ECO:0000259" key="12">
    <source>
        <dbReference type="PROSITE" id="PS50929"/>
    </source>
</evidence>
<dbReference type="Pfam" id="PF00005">
    <property type="entry name" value="ABC_tran"/>
    <property type="match status" value="1"/>
</dbReference>
<sequence>MAMPYFKEEKSARVLLAVVIGFTLLNSGVSVGFSYLGRDFWTALSSKNADNFYPLLQKYVLALAGGTPVSVLYKFYRDKLAMEWRSWMTKRILDMFEARRNFYELETKSEIDNPDQRIAEDARAFTRVSLDFSITLLTSIIDLASFSTILYSIYPELFAAILVYSGFGTGCTLFIGNKLVGINFEQLQREANFRFSLVRMRENAESIAFYGGENIEMKEIKKRFQSAIDNSFRLISNQRNLELFTVAYRYMVQGKIELGVVSQSYGAFNHILSDLSIIVNQTPDNSRVLIENLNIEVQKGQHLLIVGNSGAGKSSLLRAIAGLWTAGKGEITRPPPGETFFLPQRPYCTLGSLREQVRGGREGGSRGGREQRRKGGGGAHLSVRVAILDEASSALDLMSEKSMYELLENLPHLTYISVGHRPSLLHYHDMKLKLKGDKFEIEKIADTSEKQQIVAL</sequence>
<evidence type="ECO:0000256" key="9">
    <source>
        <dbReference type="SAM" id="MobiDB-lite"/>
    </source>
</evidence>
<dbReference type="RefSeq" id="XP_005822851.1">
    <property type="nucleotide sequence ID" value="XM_005822794.1"/>
</dbReference>
<reference evidence="15" key="2">
    <citation type="submission" date="2012-11" db="EMBL/GenBank/DDBJ databases">
        <authorList>
            <person name="Kuo A."/>
            <person name="Curtis B.A."/>
            <person name="Tanifuji G."/>
            <person name="Burki F."/>
            <person name="Gruber A."/>
            <person name="Irimia M."/>
            <person name="Maruyama S."/>
            <person name="Arias M.C."/>
            <person name="Ball S.G."/>
            <person name="Gile G.H."/>
            <person name="Hirakawa Y."/>
            <person name="Hopkins J.F."/>
            <person name="Rensing S.A."/>
            <person name="Schmutz J."/>
            <person name="Symeonidi A."/>
            <person name="Elias M."/>
            <person name="Eveleigh R.J."/>
            <person name="Herman E.K."/>
            <person name="Klute M.J."/>
            <person name="Nakayama T."/>
            <person name="Obornik M."/>
            <person name="Reyes-Prieto A."/>
            <person name="Armbrust E.V."/>
            <person name="Aves S.J."/>
            <person name="Beiko R.G."/>
            <person name="Coutinho P."/>
            <person name="Dacks J.B."/>
            <person name="Durnford D.G."/>
            <person name="Fast N.M."/>
            <person name="Green B.R."/>
            <person name="Grisdale C."/>
            <person name="Hempe F."/>
            <person name="Henrissat B."/>
            <person name="Hoppner M.P."/>
            <person name="Ishida K.-I."/>
            <person name="Kim E."/>
            <person name="Koreny L."/>
            <person name="Kroth P.G."/>
            <person name="Liu Y."/>
            <person name="Malik S.-B."/>
            <person name="Maier U.G."/>
            <person name="McRose D."/>
            <person name="Mock T."/>
            <person name="Neilson J.A."/>
            <person name="Onodera N.T."/>
            <person name="Poole A.M."/>
            <person name="Pritham E.J."/>
            <person name="Richards T.A."/>
            <person name="Rocap G."/>
            <person name="Roy S.W."/>
            <person name="Sarai C."/>
            <person name="Schaack S."/>
            <person name="Shirato S."/>
            <person name="Slamovits C.H."/>
            <person name="Spencer D.F."/>
            <person name="Suzuki S."/>
            <person name="Worden A.Z."/>
            <person name="Zauner S."/>
            <person name="Barry K."/>
            <person name="Bell C."/>
            <person name="Bharti A.K."/>
            <person name="Crow J.A."/>
            <person name="Grimwood J."/>
            <person name="Kramer R."/>
            <person name="Lindquist E."/>
            <person name="Lucas S."/>
            <person name="Salamov A."/>
            <person name="McFadden G.I."/>
            <person name="Lane C.E."/>
            <person name="Keeling P.J."/>
            <person name="Gray M.W."/>
            <person name="Grigoriev I.V."/>
            <person name="Archibald J.M."/>
        </authorList>
    </citation>
    <scope>NUCLEOTIDE SEQUENCE</scope>
    <source>
        <strain evidence="15">CCMP2712</strain>
    </source>
</reference>
<dbReference type="AlphaFoldDB" id="L1II26"/>
<feature type="domain" description="ABC transporter" evidence="11">
    <location>
        <begin position="272"/>
        <end position="454"/>
    </location>
</feature>
<comment type="similarity">
    <text evidence="2">Belongs to the ABC transporter superfamily. ABCD family. Peroxisomal fatty acyl CoA transporter (TC 3.A.1.203) subfamily.</text>
</comment>
<feature type="transmembrane region" description="Helical" evidence="10">
    <location>
        <begin position="157"/>
        <end position="176"/>
    </location>
</feature>
<dbReference type="Gene3D" id="3.40.50.300">
    <property type="entry name" value="P-loop containing nucleotide triphosphate hydrolases"/>
    <property type="match status" value="2"/>
</dbReference>
<evidence type="ECO:0000256" key="2">
    <source>
        <dbReference type="ARBA" id="ARBA00008575"/>
    </source>
</evidence>
<dbReference type="Proteomes" id="UP000011087">
    <property type="component" value="Unassembled WGS sequence"/>
</dbReference>
<organism evidence="13">
    <name type="scientific">Guillardia theta (strain CCMP2712)</name>
    <name type="common">Cryptophyte</name>
    <dbReference type="NCBI Taxonomy" id="905079"/>
    <lineage>
        <taxon>Eukaryota</taxon>
        <taxon>Cryptophyceae</taxon>
        <taxon>Pyrenomonadales</taxon>
        <taxon>Geminigeraceae</taxon>
        <taxon>Guillardia</taxon>
    </lineage>
</organism>
<dbReference type="InterPro" id="IPR036640">
    <property type="entry name" value="ABC1_TM_sf"/>
</dbReference>
<dbReference type="HOGENOM" id="CLU_007587_6_0_1"/>
<feature type="transmembrane region" description="Helical" evidence="10">
    <location>
        <begin position="132"/>
        <end position="151"/>
    </location>
</feature>
<dbReference type="EnsemblProtists" id="EKX35871">
    <property type="protein sequence ID" value="EKX35871"/>
    <property type="gene ID" value="GUITHDRAFT_160179"/>
</dbReference>
<dbReference type="GO" id="GO:0016887">
    <property type="term" value="F:ATP hydrolysis activity"/>
    <property type="evidence" value="ECO:0007669"/>
    <property type="project" value="InterPro"/>
</dbReference>
<evidence type="ECO:0000313" key="15">
    <source>
        <dbReference type="Proteomes" id="UP000011087"/>
    </source>
</evidence>
<feature type="domain" description="ABC transmembrane type-1" evidence="12">
    <location>
        <begin position="17"/>
        <end position="254"/>
    </location>
</feature>
<comment type="subcellular location">
    <subcellularLocation>
        <location evidence="1">Plastid</location>
        <location evidence="1">Chloroplast</location>
    </subcellularLocation>
</comment>
<dbReference type="OMA" id="VTICAMA"/>
<keyword evidence="5" id="KW-0547">Nucleotide-binding</keyword>
<reference evidence="14" key="3">
    <citation type="submission" date="2016-03" db="UniProtKB">
        <authorList>
            <consortium name="EnsemblProtists"/>
        </authorList>
    </citation>
    <scope>IDENTIFICATION</scope>
</reference>
<keyword evidence="3" id="KW-0813">Transport</keyword>
<evidence type="ECO:0000256" key="8">
    <source>
        <dbReference type="ARBA" id="ARBA00023136"/>
    </source>
</evidence>
<dbReference type="SUPFAM" id="SSF90123">
    <property type="entry name" value="ABC transporter transmembrane region"/>
    <property type="match status" value="1"/>
</dbReference>
<keyword evidence="15" id="KW-1185">Reference proteome</keyword>
<dbReference type="GO" id="GO:0005524">
    <property type="term" value="F:ATP binding"/>
    <property type="evidence" value="ECO:0007669"/>
    <property type="project" value="UniProtKB-KW"/>
</dbReference>
<evidence type="ECO:0000256" key="6">
    <source>
        <dbReference type="ARBA" id="ARBA00022840"/>
    </source>
</evidence>
<dbReference type="PROSITE" id="PS50929">
    <property type="entry name" value="ABC_TM1F"/>
    <property type="match status" value="1"/>
</dbReference>
<evidence type="ECO:0000256" key="4">
    <source>
        <dbReference type="ARBA" id="ARBA00022692"/>
    </source>
</evidence>
<evidence type="ECO:0000313" key="14">
    <source>
        <dbReference type="EnsemblProtists" id="EKX35871"/>
    </source>
</evidence>
<dbReference type="PANTHER" id="PTHR11384:SF59">
    <property type="entry name" value="LYSOSOMAL COBALAMIN TRANSPORTER ABCD4"/>
    <property type="match status" value="1"/>
</dbReference>
<dbReference type="CDD" id="cd03223">
    <property type="entry name" value="ABCD_peroxisomal_ALDP"/>
    <property type="match status" value="1"/>
</dbReference>
<accession>L1II26</accession>
<dbReference type="OrthoDB" id="422637at2759"/>
<keyword evidence="4 10" id="KW-0812">Transmembrane</keyword>
<dbReference type="InterPro" id="IPR003439">
    <property type="entry name" value="ABC_transporter-like_ATP-bd"/>
</dbReference>
<keyword evidence="7 10" id="KW-1133">Transmembrane helix</keyword>
<keyword evidence="8 10" id="KW-0472">Membrane</keyword>
<dbReference type="GeneID" id="17292565"/>
<dbReference type="PaxDb" id="55529-EKX35871"/>
<evidence type="ECO:0000256" key="3">
    <source>
        <dbReference type="ARBA" id="ARBA00022448"/>
    </source>
</evidence>
<gene>
    <name evidence="13" type="ORF">GUITHDRAFT_160179</name>
</gene>
<dbReference type="InterPro" id="IPR050835">
    <property type="entry name" value="ABC_transporter_sub-D"/>
</dbReference>
<evidence type="ECO:0000256" key="7">
    <source>
        <dbReference type="ARBA" id="ARBA00022989"/>
    </source>
</evidence>
<evidence type="ECO:0000313" key="13">
    <source>
        <dbReference type="EMBL" id="EKX35871.1"/>
    </source>
</evidence>
<keyword evidence="6" id="KW-0067">ATP-binding</keyword>
<dbReference type="eggNOG" id="KOG0060">
    <property type="taxonomic scope" value="Eukaryota"/>
</dbReference>
<evidence type="ECO:0000256" key="10">
    <source>
        <dbReference type="SAM" id="Phobius"/>
    </source>
</evidence>
<dbReference type="PANTHER" id="PTHR11384">
    <property type="entry name" value="ATP-BINDING CASSETTE, SUB-FAMILY D MEMBER"/>
    <property type="match status" value="1"/>
</dbReference>
<reference evidence="13 15" key="1">
    <citation type="journal article" date="2012" name="Nature">
        <title>Algal genomes reveal evolutionary mosaicism and the fate of nucleomorphs.</title>
        <authorList>
            <consortium name="DOE Joint Genome Institute"/>
            <person name="Curtis B.A."/>
            <person name="Tanifuji G."/>
            <person name="Burki F."/>
            <person name="Gruber A."/>
            <person name="Irimia M."/>
            <person name="Maruyama S."/>
            <person name="Arias M.C."/>
            <person name="Ball S.G."/>
            <person name="Gile G.H."/>
            <person name="Hirakawa Y."/>
            <person name="Hopkins J.F."/>
            <person name="Kuo A."/>
            <person name="Rensing S.A."/>
            <person name="Schmutz J."/>
            <person name="Symeonidi A."/>
            <person name="Elias M."/>
            <person name="Eveleigh R.J."/>
            <person name="Herman E.K."/>
            <person name="Klute M.J."/>
            <person name="Nakayama T."/>
            <person name="Obornik M."/>
            <person name="Reyes-Prieto A."/>
            <person name="Armbrust E.V."/>
            <person name="Aves S.J."/>
            <person name="Beiko R.G."/>
            <person name="Coutinho P."/>
            <person name="Dacks J.B."/>
            <person name="Durnford D.G."/>
            <person name="Fast N.M."/>
            <person name="Green B.R."/>
            <person name="Grisdale C.J."/>
            <person name="Hempel F."/>
            <person name="Henrissat B."/>
            <person name="Hoppner M.P."/>
            <person name="Ishida K."/>
            <person name="Kim E."/>
            <person name="Koreny L."/>
            <person name="Kroth P.G."/>
            <person name="Liu Y."/>
            <person name="Malik S.B."/>
            <person name="Maier U.G."/>
            <person name="McRose D."/>
            <person name="Mock T."/>
            <person name="Neilson J.A."/>
            <person name="Onodera N.T."/>
            <person name="Poole A.M."/>
            <person name="Pritham E.J."/>
            <person name="Richards T.A."/>
            <person name="Rocap G."/>
            <person name="Roy S.W."/>
            <person name="Sarai C."/>
            <person name="Schaack S."/>
            <person name="Shirato S."/>
            <person name="Slamovits C.H."/>
            <person name="Spencer D.F."/>
            <person name="Suzuki S."/>
            <person name="Worden A.Z."/>
            <person name="Zauner S."/>
            <person name="Barry K."/>
            <person name="Bell C."/>
            <person name="Bharti A.K."/>
            <person name="Crow J.A."/>
            <person name="Grimwood J."/>
            <person name="Kramer R."/>
            <person name="Lindquist E."/>
            <person name="Lucas S."/>
            <person name="Salamov A."/>
            <person name="McFadden G.I."/>
            <person name="Lane C.E."/>
            <person name="Keeling P.J."/>
            <person name="Gray M.W."/>
            <person name="Grigoriev I.V."/>
            <person name="Archibald J.M."/>
        </authorList>
    </citation>
    <scope>NUCLEOTIDE SEQUENCE</scope>
    <source>
        <strain evidence="13 15">CCMP2712</strain>
    </source>
</reference>
<dbReference type="GO" id="GO:0140359">
    <property type="term" value="F:ABC-type transporter activity"/>
    <property type="evidence" value="ECO:0007669"/>
    <property type="project" value="InterPro"/>
</dbReference>
<dbReference type="InterPro" id="IPR027417">
    <property type="entry name" value="P-loop_NTPase"/>
</dbReference>
<dbReference type="InterPro" id="IPR011527">
    <property type="entry name" value="ABC1_TM_dom"/>
</dbReference>
<evidence type="ECO:0000256" key="5">
    <source>
        <dbReference type="ARBA" id="ARBA00022741"/>
    </source>
</evidence>
<dbReference type="InterPro" id="IPR003593">
    <property type="entry name" value="AAA+_ATPase"/>
</dbReference>
<dbReference type="KEGG" id="gtt:GUITHDRAFT_160179"/>
<dbReference type="Pfam" id="PF06472">
    <property type="entry name" value="ABC_membrane_2"/>
    <property type="match status" value="1"/>
</dbReference>
<dbReference type="Gene3D" id="1.20.1560.10">
    <property type="entry name" value="ABC transporter type 1, transmembrane domain"/>
    <property type="match status" value="1"/>
</dbReference>
<protein>
    <recommendedName>
        <fullName evidence="16">ABC transporter domain-containing protein</fullName>
    </recommendedName>
</protein>
<evidence type="ECO:0008006" key="16">
    <source>
        <dbReference type="Google" id="ProtNLM"/>
    </source>
</evidence>
<feature type="transmembrane region" description="Helical" evidence="10">
    <location>
        <begin position="56"/>
        <end position="76"/>
    </location>
</feature>
<dbReference type="GO" id="GO:0016020">
    <property type="term" value="C:membrane"/>
    <property type="evidence" value="ECO:0007669"/>
    <property type="project" value="InterPro"/>
</dbReference>
<proteinExistence type="inferred from homology"/>
<dbReference type="PROSITE" id="PS50893">
    <property type="entry name" value="ABC_TRANSPORTER_2"/>
    <property type="match status" value="1"/>
</dbReference>
<dbReference type="SMART" id="SM00382">
    <property type="entry name" value="AAA"/>
    <property type="match status" value="1"/>
</dbReference>
<dbReference type="STRING" id="905079.L1II26"/>
<feature type="compositionally biased region" description="Basic and acidic residues" evidence="9">
    <location>
        <begin position="356"/>
        <end position="370"/>
    </location>
</feature>
<dbReference type="SUPFAM" id="SSF52540">
    <property type="entry name" value="P-loop containing nucleoside triphosphate hydrolases"/>
    <property type="match status" value="1"/>
</dbReference>
<name>L1II26_GUITC</name>
<evidence type="ECO:0000259" key="11">
    <source>
        <dbReference type="PROSITE" id="PS50893"/>
    </source>
</evidence>
<feature type="region of interest" description="Disordered" evidence="9">
    <location>
        <begin position="356"/>
        <end position="378"/>
    </location>
</feature>
<dbReference type="EMBL" id="JH993083">
    <property type="protein sequence ID" value="EKX35871.1"/>
    <property type="molecule type" value="Genomic_DNA"/>
</dbReference>
<dbReference type="GO" id="GO:0009507">
    <property type="term" value="C:chloroplast"/>
    <property type="evidence" value="ECO:0007669"/>
    <property type="project" value="UniProtKB-SubCell"/>
</dbReference>
<evidence type="ECO:0000256" key="1">
    <source>
        <dbReference type="ARBA" id="ARBA00004229"/>
    </source>
</evidence>